<feature type="transmembrane region" description="Helical" evidence="4">
    <location>
        <begin position="12"/>
        <end position="40"/>
    </location>
</feature>
<dbReference type="SUPFAM" id="SSF63817">
    <property type="entry name" value="Sortase"/>
    <property type="match status" value="1"/>
</dbReference>
<keyword evidence="4" id="KW-1133">Transmembrane helix</keyword>
<proteinExistence type="predicted"/>
<keyword evidence="4" id="KW-0472">Membrane</keyword>
<dbReference type="Gene3D" id="2.40.260.10">
    <property type="entry name" value="Sortase"/>
    <property type="match status" value="1"/>
</dbReference>
<dbReference type="KEGG" id="satk:SA2016_3890"/>
<keyword evidence="1" id="KW-0378">Hydrolase</keyword>
<keyword evidence="6" id="KW-1185">Reference proteome</keyword>
<protein>
    <submittedName>
        <fullName evidence="5">Membrane protein</fullName>
    </submittedName>
</protein>
<dbReference type="AlphaFoldDB" id="A0A127A7F0"/>
<dbReference type="InterPro" id="IPR053465">
    <property type="entry name" value="Sortase_Class_E"/>
</dbReference>
<dbReference type="RefSeq" id="WP_169803091.1">
    <property type="nucleotide sequence ID" value="NZ_BJMO01000006.1"/>
</dbReference>
<evidence type="ECO:0000256" key="4">
    <source>
        <dbReference type="SAM" id="Phobius"/>
    </source>
</evidence>
<evidence type="ECO:0000256" key="1">
    <source>
        <dbReference type="ARBA" id="ARBA00022801"/>
    </source>
</evidence>
<evidence type="ECO:0000256" key="3">
    <source>
        <dbReference type="SAM" id="MobiDB-lite"/>
    </source>
</evidence>
<accession>A0A127A7F0</accession>
<feature type="compositionally biased region" description="Low complexity" evidence="3">
    <location>
        <begin position="66"/>
        <end position="89"/>
    </location>
</feature>
<sequence length="267" mass="28233">MAATRGTAGRAALIKALGVTGELLITFALIIGLFILWYAYFNPWVVGLRQDKVAAEQSRQLTQQLKAKAPATPQAVPAPQPSGATAGPKAAPAAATIPVAAEPPAVADTIGVIYIPRLGDGWRRIVRQSVDTERVLNSVTAGVGHYTGTAMPGGVGNFAVAAHDIGYGNSFLNLSKLRLGDKVYIQTSLGWYTYTFRNFQFVQPDAIDVLNAVPTVSRTAGSERFITLTTCYPAIFPPLERVAAYGTFVGFDTAPPAELAPTLAKDG</sequence>
<evidence type="ECO:0000313" key="5">
    <source>
        <dbReference type="EMBL" id="AMM34545.1"/>
    </source>
</evidence>
<feature type="active site" description="Proton donor/acceptor" evidence="2">
    <location>
        <position position="163"/>
    </location>
</feature>
<organism evidence="5 6">
    <name type="scientific">Sinomonas atrocyanea</name>
    <dbReference type="NCBI Taxonomy" id="37927"/>
    <lineage>
        <taxon>Bacteria</taxon>
        <taxon>Bacillati</taxon>
        <taxon>Actinomycetota</taxon>
        <taxon>Actinomycetes</taxon>
        <taxon>Micrococcales</taxon>
        <taxon>Micrococcaceae</taxon>
        <taxon>Sinomonas</taxon>
    </lineage>
</organism>
<dbReference type="EMBL" id="CP014518">
    <property type="protein sequence ID" value="AMM34545.1"/>
    <property type="molecule type" value="Genomic_DNA"/>
</dbReference>
<dbReference type="STRING" id="37927.SA2016_3890"/>
<dbReference type="GO" id="GO:0016787">
    <property type="term" value="F:hydrolase activity"/>
    <property type="evidence" value="ECO:0007669"/>
    <property type="project" value="UniProtKB-KW"/>
</dbReference>
<reference evidence="5 6" key="1">
    <citation type="submission" date="2016-02" db="EMBL/GenBank/DDBJ databases">
        <title>Complete genome of Sinomonas atrocyanea KCTC 3377.</title>
        <authorList>
            <person name="Kim K.M."/>
        </authorList>
    </citation>
    <scope>NUCLEOTIDE SEQUENCE [LARGE SCALE GENOMIC DNA]</scope>
    <source>
        <strain evidence="5 6">KCTC 3377</strain>
    </source>
</reference>
<evidence type="ECO:0000313" key="6">
    <source>
        <dbReference type="Proteomes" id="UP000070134"/>
    </source>
</evidence>
<dbReference type="Pfam" id="PF04203">
    <property type="entry name" value="Sortase"/>
    <property type="match status" value="1"/>
</dbReference>
<gene>
    <name evidence="5" type="ORF">SA2016_3890</name>
</gene>
<keyword evidence="4" id="KW-0812">Transmembrane</keyword>
<dbReference type="CDD" id="cd05830">
    <property type="entry name" value="Sortase_E"/>
    <property type="match status" value="1"/>
</dbReference>
<name>A0A127A7F0_9MICC</name>
<dbReference type="Proteomes" id="UP000070134">
    <property type="component" value="Chromosome"/>
</dbReference>
<feature type="region of interest" description="Disordered" evidence="3">
    <location>
        <begin position="64"/>
        <end position="89"/>
    </location>
</feature>
<dbReference type="InterPro" id="IPR005754">
    <property type="entry name" value="Sortase"/>
</dbReference>
<dbReference type="InterPro" id="IPR023365">
    <property type="entry name" value="Sortase_dom-sf"/>
</dbReference>
<feature type="active site" description="Acyl-thioester intermediate" evidence="2">
    <location>
        <position position="231"/>
    </location>
</feature>
<dbReference type="NCBIfam" id="NF033747">
    <property type="entry name" value="class_E_sortase"/>
    <property type="match status" value="1"/>
</dbReference>
<dbReference type="InterPro" id="IPR042003">
    <property type="entry name" value="Sortase_E"/>
</dbReference>
<evidence type="ECO:0000256" key="2">
    <source>
        <dbReference type="PIRSR" id="PIRSR605754-1"/>
    </source>
</evidence>